<dbReference type="Pfam" id="PF22590">
    <property type="entry name" value="Cas3-like_C_2"/>
    <property type="match status" value="1"/>
</dbReference>
<dbReference type="InterPro" id="IPR027417">
    <property type="entry name" value="P-loop_NTPase"/>
</dbReference>
<feature type="domain" description="HD Cas3-type" evidence="10">
    <location>
        <begin position="24"/>
        <end position="215"/>
    </location>
</feature>
<dbReference type="InterPro" id="IPR041372">
    <property type="entry name" value="Cas3_C"/>
</dbReference>
<dbReference type="InterPro" id="IPR001650">
    <property type="entry name" value="Helicase_C-like"/>
</dbReference>
<evidence type="ECO:0000256" key="6">
    <source>
        <dbReference type="ARBA" id="ARBA00022801"/>
    </source>
</evidence>
<dbReference type="SUPFAM" id="SSF52540">
    <property type="entry name" value="P-loop containing nucleoside triphosphate hydrolases"/>
    <property type="match status" value="1"/>
</dbReference>
<dbReference type="SUPFAM" id="SSF109604">
    <property type="entry name" value="HD-domain/PDEase-like"/>
    <property type="match status" value="1"/>
</dbReference>
<organism evidence="11 12">
    <name type="scientific">Deinococcus aetherius</name>
    <dbReference type="NCBI Taxonomy" id="200252"/>
    <lineage>
        <taxon>Bacteria</taxon>
        <taxon>Thermotogati</taxon>
        <taxon>Deinococcota</taxon>
        <taxon>Deinococci</taxon>
        <taxon>Deinococcales</taxon>
        <taxon>Deinococcaceae</taxon>
        <taxon>Deinococcus</taxon>
    </lineage>
</organism>
<evidence type="ECO:0000256" key="4">
    <source>
        <dbReference type="ARBA" id="ARBA00022723"/>
    </source>
</evidence>
<dbReference type="RefSeq" id="WP_264775262.1">
    <property type="nucleotide sequence ID" value="NZ_AP026560.1"/>
</dbReference>
<dbReference type="Gene3D" id="3.40.50.300">
    <property type="entry name" value="P-loop containing nucleotide triphosphate hydrolases"/>
    <property type="match status" value="2"/>
</dbReference>
<keyword evidence="11" id="KW-0255">Endonuclease</keyword>
<dbReference type="SMART" id="SM00490">
    <property type="entry name" value="HELICc"/>
    <property type="match status" value="1"/>
</dbReference>
<evidence type="ECO:0000256" key="2">
    <source>
        <dbReference type="ARBA" id="ARBA00009046"/>
    </source>
</evidence>
<dbReference type="InterPro" id="IPR054712">
    <property type="entry name" value="Cas3-like_dom"/>
</dbReference>
<sequence length="936" mass="103936">MDRATQQAWYLWAKSDRRSDGKAGDGRYLPVLTHLLDVAACTWEILELEPPHTLTLLAEDYGVDVETARRWVCALAGLHDLGKASPTFQALWNMAEKRPLPGVERLMAGLGTSNVPHGEVSQLLLPPLLKRVGWGQAAREKVADAVGCHHGRPTSRQGLQIPTHERGAGDWEGAQFMLFKKVLQALGLSMSPPLHDLSAPAYMRLAGLTSFADWLGSSFEVPSQVDPLPIENLAAYFEKARGKARAKLRSVGWTERRPLQTEVQSPAEMFAYIPGFLPRALQEQLAALLPTLSAEPTLILVEAPMGEGKTEAGLHAATWLQTKLGHRGLYIALPTQATGNAMYMRFRQFLHEASRREVEPDLQLMHGGALLNKAYQENLTRTLNPQNDSATAAEERLNVRAESWFSARKRAGLSEYGVGTVDQALLGVLGVPHQFVRLWGLGNRVVLLDEIHAYDTYTSHLIHALLRWLRALGSSVILMSATLPAVSRRELLDAWGTQEEGETAQYPRLTVAQGAEARSQHIRSSRTQTPITMRALGASVEEVAQKALDLALDGGCVAVIVNTVQRAQDVFCEIRERHVGRLRTVMKGGTKDDLCALLFHARYPAEDREKRETAVLKYLGPQPYENKELGVKKADYRPRRLILIATQVAEQSLDFDADVMISDLAPMDLLLQRAGRLHRHAGNAARRHGHATPHLWVAGLDTWPAAAMEAHKWQWVYAPHLLYRTWLRLKDGAEIRLPADLDTLVQDVYGEGEWFTLEDEQRARLDAATVEFQNETGNDARFGDLAHIGNPDDFFNNVPTIQAEPDGEPAHDDEWPQTRLGEQNIRLVPVHRIGSGYFLDPDGKDPARIGKGVGKLDRAQAAAIFKRSLRVSRRELVHLAPDLAPTHTSWADNPLLRDCVPLPLVNGKVPIPLSNLEVELHPELGLVYQSVSPQRS</sequence>
<dbReference type="Pfam" id="PF18019">
    <property type="entry name" value="Cas3_HD"/>
    <property type="match status" value="1"/>
</dbReference>
<proteinExistence type="inferred from homology"/>
<dbReference type="CDD" id="cd09641">
    <property type="entry name" value="Cas3''_I"/>
    <property type="match status" value="1"/>
</dbReference>
<keyword evidence="7" id="KW-0347">Helicase</keyword>
<reference evidence="11" key="1">
    <citation type="submission" date="2022-07" db="EMBL/GenBank/DDBJ databases">
        <title>Complete Genome Sequence of the Radioresistant Bacterium Deinococcus aetherius ST0316, Isolated from the Air Dust collected in Lower Stratosphere above Japan.</title>
        <authorList>
            <person name="Satoh K."/>
            <person name="Hagiwara K."/>
            <person name="Katsumata K."/>
            <person name="Kubo A."/>
            <person name="Yokobori S."/>
            <person name="Yamagishi A."/>
            <person name="Oono Y."/>
            <person name="Narumi I."/>
        </authorList>
    </citation>
    <scope>NUCLEOTIDE SEQUENCE</scope>
    <source>
        <strain evidence="11">ST0316</strain>
    </source>
</reference>
<dbReference type="PROSITE" id="PS51643">
    <property type="entry name" value="HD_CAS3"/>
    <property type="match status" value="1"/>
</dbReference>
<dbReference type="Pfam" id="PF18395">
    <property type="entry name" value="Cas3_C"/>
    <property type="match status" value="1"/>
</dbReference>
<name>A0ABN6RIG5_9DEIO</name>
<dbReference type="CDD" id="cd17930">
    <property type="entry name" value="DEXHc_cas3"/>
    <property type="match status" value="1"/>
</dbReference>
<keyword evidence="12" id="KW-1185">Reference proteome</keyword>
<dbReference type="PANTHER" id="PTHR47963:SF9">
    <property type="entry name" value="CRISPR-ASSOCIATED ENDONUCLEASE_HELICASE CAS3"/>
    <property type="match status" value="1"/>
</dbReference>
<keyword evidence="6" id="KW-0378">Hydrolase</keyword>
<keyword evidence="5" id="KW-0547">Nucleotide-binding</keyword>
<evidence type="ECO:0000256" key="9">
    <source>
        <dbReference type="ARBA" id="ARBA00023118"/>
    </source>
</evidence>
<accession>A0ABN6RIG5</accession>
<dbReference type="NCBIfam" id="TIGR01587">
    <property type="entry name" value="cas3_core"/>
    <property type="match status" value="1"/>
</dbReference>
<evidence type="ECO:0000313" key="12">
    <source>
        <dbReference type="Proteomes" id="UP001064971"/>
    </source>
</evidence>
<dbReference type="PANTHER" id="PTHR47963">
    <property type="entry name" value="DEAD-BOX ATP-DEPENDENT RNA HELICASE 47, MITOCHONDRIAL"/>
    <property type="match status" value="1"/>
</dbReference>
<evidence type="ECO:0000259" key="10">
    <source>
        <dbReference type="PROSITE" id="PS51643"/>
    </source>
</evidence>
<dbReference type="EMBL" id="AP026560">
    <property type="protein sequence ID" value="BDP42570.1"/>
    <property type="molecule type" value="Genomic_DNA"/>
</dbReference>
<evidence type="ECO:0000313" key="11">
    <source>
        <dbReference type="EMBL" id="BDP42570.1"/>
    </source>
</evidence>
<dbReference type="Gene3D" id="1.10.3210.30">
    <property type="match status" value="1"/>
</dbReference>
<dbReference type="Proteomes" id="UP001064971">
    <property type="component" value="Chromosome"/>
</dbReference>
<keyword evidence="8" id="KW-0067">ATP-binding</keyword>
<dbReference type="NCBIfam" id="TIGR01596">
    <property type="entry name" value="cas3_HD"/>
    <property type="match status" value="1"/>
</dbReference>
<comment type="similarity">
    <text evidence="1">In the N-terminal section; belongs to the CRISPR-associated nuclease Cas3-HD family.</text>
</comment>
<dbReference type="InterPro" id="IPR006483">
    <property type="entry name" value="CRISPR-assoc_Cas3_HD"/>
</dbReference>
<keyword evidence="3" id="KW-0540">Nuclease</keyword>
<keyword evidence="4" id="KW-0479">Metal-binding</keyword>
<keyword evidence="9" id="KW-0051">Antiviral defense</keyword>
<protein>
    <submittedName>
        <fullName evidence="11">CRISPR-associated endonuclease/helicase Cas3</fullName>
    </submittedName>
</protein>
<evidence type="ECO:0000256" key="1">
    <source>
        <dbReference type="ARBA" id="ARBA00006847"/>
    </source>
</evidence>
<gene>
    <name evidence="11" type="primary">cas3</name>
    <name evidence="11" type="ORF">DAETH_25390</name>
</gene>
<dbReference type="InterPro" id="IPR038257">
    <property type="entry name" value="CRISPR-assoc_Cas3_HD_sf"/>
</dbReference>
<dbReference type="InterPro" id="IPR050547">
    <property type="entry name" value="DEAD_box_RNA_helicases"/>
</dbReference>
<evidence type="ECO:0000256" key="5">
    <source>
        <dbReference type="ARBA" id="ARBA00022741"/>
    </source>
</evidence>
<comment type="similarity">
    <text evidence="2">In the central section; belongs to the CRISPR-associated helicase Cas3 family.</text>
</comment>
<evidence type="ECO:0000256" key="3">
    <source>
        <dbReference type="ARBA" id="ARBA00022722"/>
    </source>
</evidence>
<dbReference type="InterPro" id="IPR006474">
    <property type="entry name" value="Helicase_Cas3_CRISPR-ass_core"/>
</dbReference>
<dbReference type="GO" id="GO:0004519">
    <property type="term" value="F:endonuclease activity"/>
    <property type="evidence" value="ECO:0007669"/>
    <property type="project" value="UniProtKB-KW"/>
</dbReference>
<evidence type="ECO:0000256" key="7">
    <source>
        <dbReference type="ARBA" id="ARBA00022806"/>
    </source>
</evidence>
<evidence type="ECO:0000256" key="8">
    <source>
        <dbReference type="ARBA" id="ARBA00022840"/>
    </source>
</evidence>